<evidence type="ECO:0000256" key="1">
    <source>
        <dbReference type="SAM" id="MobiDB-lite"/>
    </source>
</evidence>
<gene>
    <name evidence="3" type="ORF">M408DRAFT_332861</name>
</gene>
<protein>
    <recommendedName>
        <fullName evidence="2">PH domain-containing protein</fullName>
    </recommendedName>
</protein>
<dbReference type="InterPro" id="IPR011993">
    <property type="entry name" value="PH-like_dom_sf"/>
</dbReference>
<reference evidence="4" key="2">
    <citation type="submission" date="2015-01" db="EMBL/GenBank/DDBJ databases">
        <title>Evolutionary Origins and Diversification of the Mycorrhizal Mutualists.</title>
        <authorList>
            <consortium name="DOE Joint Genome Institute"/>
            <consortium name="Mycorrhizal Genomics Consortium"/>
            <person name="Kohler A."/>
            <person name="Kuo A."/>
            <person name="Nagy L.G."/>
            <person name="Floudas D."/>
            <person name="Copeland A."/>
            <person name="Barry K.W."/>
            <person name="Cichocki N."/>
            <person name="Veneault-Fourrey C."/>
            <person name="LaButti K."/>
            <person name="Lindquist E.A."/>
            <person name="Lipzen A."/>
            <person name="Lundell T."/>
            <person name="Morin E."/>
            <person name="Murat C."/>
            <person name="Riley R."/>
            <person name="Ohm R."/>
            <person name="Sun H."/>
            <person name="Tunlid A."/>
            <person name="Henrissat B."/>
            <person name="Grigoriev I.V."/>
            <person name="Hibbett D.S."/>
            <person name="Martin F."/>
        </authorList>
    </citation>
    <scope>NUCLEOTIDE SEQUENCE [LARGE SCALE GENOMIC DNA]</scope>
    <source>
        <strain evidence="4">MAFF 305830</strain>
    </source>
</reference>
<dbReference type="SMART" id="SM00233">
    <property type="entry name" value="PH"/>
    <property type="match status" value="1"/>
</dbReference>
<dbReference type="OrthoDB" id="5865767at2759"/>
<evidence type="ECO:0000313" key="4">
    <source>
        <dbReference type="Proteomes" id="UP000054097"/>
    </source>
</evidence>
<proteinExistence type="predicted"/>
<dbReference type="EMBL" id="KN824353">
    <property type="protein sequence ID" value="KIM22550.1"/>
    <property type="molecule type" value="Genomic_DNA"/>
</dbReference>
<dbReference type="Gene3D" id="2.30.29.30">
    <property type="entry name" value="Pleckstrin-homology domain (PH domain)/Phosphotyrosine-binding domain (PTB)"/>
    <property type="match status" value="2"/>
</dbReference>
<feature type="compositionally biased region" description="Low complexity" evidence="1">
    <location>
        <begin position="607"/>
        <end position="623"/>
    </location>
</feature>
<feature type="compositionally biased region" description="Basic residues" evidence="1">
    <location>
        <begin position="574"/>
        <end position="583"/>
    </location>
</feature>
<dbReference type="AlphaFoldDB" id="A0A0C3AD34"/>
<sequence>MVNAAELPSIESASLNFDASAFAARTPSPGKGHIDGLPTTRREGLPNFDAAVPAADKSIDESDVSTPKDREVRTDDYFNSRKSQISGSPSAQRRRGSLSASVSVPAPISEDTNAQARNEQKAPISPLSPLQSSISSSTSNRPSILNYPKRPSVYRQASRSMVDLSTSSDLALNDDDAGCDVDHKAEASQLSGPPTLTSSTPVRTMASQAGGDPMAWLVPPPSPSTGRPPAHRQNTLRRVSSFPLLQSVDMPITLVEKPPPSYHAIPRREEEGKEMLPSYYNDIILAGLLPRKMEFDKPGLQARDRSWKKVWCVLQGTMFRVYKVGTLEVKFGALSSAPVAGAVPINSNPSVANAARSRASTFGVSGLASRKGSNATLPVTEESTESGSGEKVLLRGSAGSRTDVFLTRNQNSPGLLAPPPASPPSSGSASGWNSGSSQAPSRSSFSSSRPVTPSRPATAGSIPQSPIQGRVKEEKPTGHGPGGRSIIDNGGLDIYTPASSALMHQYTLQNAESGLATDYMKRRNVIRVRLEGEQFLLQLPGVEEVVEWIEGFQAASNIALDLDVRPMPKGALYPRRRRRRRPRQPGEPATQSPLSPPPTIPGSGSLTPRSNASSSTPRSAPAS</sequence>
<name>A0A0C3AD34_SERVB</name>
<evidence type="ECO:0000313" key="3">
    <source>
        <dbReference type="EMBL" id="KIM22550.1"/>
    </source>
</evidence>
<feature type="region of interest" description="Disordered" evidence="1">
    <location>
        <begin position="23"/>
        <end position="160"/>
    </location>
</feature>
<dbReference type="STRING" id="933852.A0A0C3AD34"/>
<feature type="region of interest" description="Disordered" evidence="1">
    <location>
        <begin position="363"/>
        <end position="491"/>
    </location>
</feature>
<feature type="domain" description="PH" evidence="2">
    <location>
        <begin position="283"/>
        <end position="559"/>
    </location>
</feature>
<dbReference type="Proteomes" id="UP000054097">
    <property type="component" value="Unassembled WGS sequence"/>
</dbReference>
<reference evidence="3 4" key="1">
    <citation type="submission" date="2014-04" db="EMBL/GenBank/DDBJ databases">
        <authorList>
            <consortium name="DOE Joint Genome Institute"/>
            <person name="Kuo A."/>
            <person name="Zuccaro A."/>
            <person name="Kohler A."/>
            <person name="Nagy L.G."/>
            <person name="Floudas D."/>
            <person name="Copeland A."/>
            <person name="Barry K.W."/>
            <person name="Cichocki N."/>
            <person name="Veneault-Fourrey C."/>
            <person name="LaButti K."/>
            <person name="Lindquist E.A."/>
            <person name="Lipzen A."/>
            <person name="Lundell T."/>
            <person name="Morin E."/>
            <person name="Murat C."/>
            <person name="Sun H."/>
            <person name="Tunlid A."/>
            <person name="Henrissat B."/>
            <person name="Grigoriev I.V."/>
            <person name="Hibbett D.S."/>
            <person name="Martin F."/>
            <person name="Nordberg H.P."/>
            <person name="Cantor M.N."/>
            <person name="Hua S.X."/>
        </authorList>
    </citation>
    <scope>NUCLEOTIDE SEQUENCE [LARGE SCALE GENOMIC DNA]</scope>
    <source>
        <strain evidence="3 4">MAFF 305830</strain>
    </source>
</reference>
<feature type="compositionally biased region" description="Low complexity" evidence="1">
    <location>
        <begin position="424"/>
        <end position="456"/>
    </location>
</feature>
<dbReference type="PANTHER" id="PTHR37283:SF1">
    <property type="entry name" value="PH DOMAIN-CONTAINING PROTEIN YHR131C"/>
    <property type="match status" value="1"/>
</dbReference>
<dbReference type="PANTHER" id="PTHR37283">
    <property type="entry name" value="PH DOMAIN-CONTAINING PROTEIN YHR131C"/>
    <property type="match status" value="1"/>
</dbReference>
<dbReference type="HOGENOM" id="CLU_438851_0_0_1"/>
<keyword evidence="4" id="KW-1185">Reference proteome</keyword>
<dbReference type="InterPro" id="IPR001849">
    <property type="entry name" value="PH_domain"/>
</dbReference>
<dbReference type="SUPFAM" id="SSF50729">
    <property type="entry name" value="PH domain-like"/>
    <property type="match status" value="1"/>
</dbReference>
<feature type="region of interest" description="Disordered" evidence="1">
    <location>
        <begin position="568"/>
        <end position="623"/>
    </location>
</feature>
<accession>A0A0C3AD34</accession>
<feature type="compositionally biased region" description="Basic and acidic residues" evidence="1">
    <location>
        <begin position="66"/>
        <end position="79"/>
    </location>
</feature>
<evidence type="ECO:0000259" key="2">
    <source>
        <dbReference type="SMART" id="SM00233"/>
    </source>
</evidence>
<feature type="compositionally biased region" description="Low complexity" evidence="1">
    <location>
        <begin position="123"/>
        <end position="145"/>
    </location>
</feature>
<feature type="compositionally biased region" description="Polar residues" evidence="1">
    <location>
        <begin position="80"/>
        <end position="91"/>
    </location>
</feature>
<organism evidence="3 4">
    <name type="scientific">Serendipita vermifera MAFF 305830</name>
    <dbReference type="NCBI Taxonomy" id="933852"/>
    <lineage>
        <taxon>Eukaryota</taxon>
        <taxon>Fungi</taxon>
        <taxon>Dikarya</taxon>
        <taxon>Basidiomycota</taxon>
        <taxon>Agaricomycotina</taxon>
        <taxon>Agaricomycetes</taxon>
        <taxon>Sebacinales</taxon>
        <taxon>Serendipitaceae</taxon>
        <taxon>Serendipita</taxon>
    </lineage>
</organism>